<evidence type="ECO:0000256" key="5">
    <source>
        <dbReference type="ARBA" id="ARBA00023136"/>
    </source>
</evidence>
<evidence type="ECO:0000313" key="11">
    <source>
        <dbReference type="Proteomes" id="UP000830671"/>
    </source>
</evidence>
<dbReference type="GO" id="GO:0016020">
    <property type="term" value="C:membrane"/>
    <property type="evidence" value="ECO:0007669"/>
    <property type="project" value="UniProtKB-SubCell"/>
</dbReference>
<feature type="transmembrane region" description="Helical" evidence="8">
    <location>
        <begin position="67"/>
        <end position="93"/>
    </location>
</feature>
<keyword evidence="11" id="KW-1185">Reference proteome</keyword>
<dbReference type="InterPro" id="IPR013520">
    <property type="entry name" value="Ribonucl_H"/>
</dbReference>
<gene>
    <name evidence="10" type="ORF">CLUP02_04912</name>
</gene>
<keyword evidence="5 8" id="KW-0472">Membrane</keyword>
<keyword evidence="6" id="KW-0863">Zinc-finger</keyword>
<name>A0A9Q8WE59_9PEZI</name>
<dbReference type="GO" id="GO:0003676">
    <property type="term" value="F:nucleic acid binding"/>
    <property type="evidence" value="ECO:0007669"/>
    <property type="project" value="InterPro"/>
</dbReference>
<evidence type="ECO:0000256" key="3">
    <source>
        <dbReference type="ARBA" id="ARBA00022692"/>
    </source>
</evidence>
<evidence type="ECO:0000256" key="8">
    <source>
        <dbReference type="SAM" id="Phobius"/>
    </source>
</evidence>
<feature type="domain" description="C2H2-type" evidence="9">
    <location>
        <begin position="649"/>
        <end position="677"/>
    </location>
</feature>
<feature type="transmembrane region" description="Helical" evidence="8">
    <location>
        <begin position="483"/>
        <end position="505"/>
    </location>
</feature>
<evidence type="ECO:0000256" key="7">
    <source>
        <dbReference type="SAM" id="MobiDB-lite"/>
    </source>
</evidence>
<dbReference type="PANTHER" id="PTHR45649">
    <property type="entry name" value="AMINO-ACID PERMEASE BAT1"/>
    <property type="match status" value="1"/>
</dbReference>
<protein>
    <recommendedName>
        <fullName evidence="9">C2H2-type domain-containing protein</fullName>
    </recommendedName>
</protein>
<evidence type="ECO:0000256" key="2">
    <source>
        <dbReference type="ARBA" id="ARBA00022448"/>
    </source>
</evidence>
<organism evidence="10 11">
    <name type="scientific">Colletotrichum lupini</name>
    <dbReference type="NCBI Taxonomy" id="145971"/>
    <lineage>
        <taxon>Eukaryota</taxon>
        <taxon>Fungi</taxon>
        <taxon>Dikarya</taxon>
        <taxon>Ascomycota</taxon>
        <taxon>Pezizomycotina</taxon>
        <taxon>Sordariomycetes</taxon>
        <taxon>Hypocreomycetidae</taxon>
        <taxon>Glomerellales</taxon>
        <taxon>Glomerellaceae</taxon>
        <taxon>Colletotrichum</taxon>
        <taxon>Colletotrichum acutatum species complex</taxon>
    </lineage>
</organism>
<dbReference type="Gene3D" id="3.30.420.10">
    <property type="entry name" value="Ribonuclease H-like superfamily/Ribonuclease H"/>
    <property type="match status" value="1"/>
</dbReference>
<dbReference type="KEGG" id="clup:CLUP02_04912"/>
<keyword evidence="2" id="KW-0813">Transport</keyword>
<dbReference type="Proteomes" id="UP000830671">
    <property type="component" value="Chromosome 3"/>
</dbReference>
<sequence>MDGRDRDIMTLPTPSPRRVAPKENSTGKSMEHGKVEQGASTPTTSDEDADLSRLGLQSLAKRDIGPLAIVGLGWNICNSWSAIAATLVISISSGGPVTLLYGIVLIFVLGGACALSMAEIASVYPTAGGQYHWTSILAPKRYSRGLSYCCGSINFLGWIANGAGFIIQMPVIILSLASYLDPTYIPETWHIFLVFQAFNIAFTVYNIFLMKRTAWVHDIGFFLSLTGFFVITVTCLARSGRKQKDSFVWTTFVNESGWSSKGIVFLTGLLNPNFIYSGLDGAIHLAEECTNASSAIPKALVSTITIGFVSAFTFSVAMLYCFTDLEPVLSSPPESVTPSFKSRGAAAYSRDLVAGNWIQRSRNNVRDCTLFLRMLRLYGTLQTASRLTWAFARDNAIVFSPFLCKIHPKMGVPVNALLVNWALIFALGCLFLASSTAFNALVATGLILQQVSFAFPAALALYQRSQGEAAFRRLLPRRKFNMPPLIGAAANILTIVLGLLALVFYDFPVVMPVSASNMNYACVVLGVMGLFSVANWFGWHRLAQRFVAKPFWFVRDAKFGHLQLLCTNAPNITSQSSHLDISFLGFLQKCFDHKKREPNYAVDKADLAPTEIMSQAANFSRNQLVTDLDHVNSSTEFLIMPPYQKERKHQCAICKERFSTKEGQRQHRRAKHSDEISAQSTRIAGLVQPLPVVTQPARAAEPVRPRPLVVYLPTRAKKPETPELLVTQPVRAIETTTPMHTIYRGNMYSPAVGRNAIWNQISDLCHSEERLRKERYTLPTTMVNATHSSSSMASTVDLPCPDKIQSNPKYAALVIDCEMGGTERGENELIQITILDFLTGNVLLSRRLVNPRRPILDWREDVTGLNATKMSAALLRNEALDGWEAARAELWRYSDKDTILIGQSVRNDLRVLHTFHARIIDSAIITADAVLGSKSKITKRWGLEALCKELLGIQIRSPTWAAEGVAHDDLEDCLATRELVMFCAQNPDQLKTWAQRTRKSFFLEKGKGKKKNEGRKPQAGNASSPVPSRQIAFVRSAASGEEWEDEDEGPLRWEDVVDWDTWPKSPPDSD</sequence>
<proteinExistence type="predicted"/>
<dbReference type="InterPro" id="IPR002293">
    <property type="entry name" value="AA/rel_permease1"/>
</dbReference>
<evidence type="ECO:0000256" key="6">
    <source>
        <dbReference type="PROSITE-ProRule" id="PRU00042"/>
    </source>
</evidence>
<keyword evidence="6" id="KW-0479">Metal-binding</keyword>
<dbReference type="GeneID" id="73338931"/>
<feature type="region of interest" description="Disordered" evidence="7">
    <location>
        <begin position="1004"/>
        <end position="1070"/>
    </location>
</feature>
<dbReference type="Pfam" id="PF13520">
    <property type="entry name" value="AA_permease_2"/>
    <property type="match status" value="1"/>
</dbReference>
<dbReference type="PROSITE" id="PS50157">
    <property type="entry name" value="ZINC_FINGER_C2H2_2"/>
    <property type="match status" value="1"/>
</dbReference>
<feature type="region of interest" description="Disordered" evidence="7">
    <location>
        <begin position="1"/>
        <end position="49"/>
    </location>
</feature>
<feature type="transmembrane region" description="Helical" evidence="8">
    <location>
        <begin position="300"/>
        <end position="322"/>
    </location>
</feature>
<dbReference type="Gene3D" id="1.20.1740.10">
    <property type="entry name" value="Amino acid/polyamine transporter I"/>
    <property type="match status" value="1"/>
</dbReference>
<keyword evidence="4 8" id="KW-1133">Transmembrane helix</keyword>
<evidence type="ECO:0000256" key="1">
    <source>
        <dbReference type="ARBA" id="ARBA00004141"/>
    </source>
</evidence>
<dbReference type="RefSeq" id="XP_049141064.1">
    <property type="nucleotide sequence ID" value="XM_049283921.1"/>
</dbReference>
<dbReference type="SUPFAM" id="SSF53098">
    <property type="entry name" value="Ribonuclease H-like"/>
    <property type="match status" value="1"/>
</dbReference>
<feature type="transmembrane region" description="Helical" evidence="8">
    <location>
        <begin position="517"/>
        <end position="539"/>
    </location>
</feature>
<accession>A0A9Q8WE59</accession>
<dbReference type="EMBL" id="CP019475">
    <property type="protein sequence ID" value="UQC79432.1"/>
    <property type="molecule type" value="Genomic_DNA"/>
</dbReference>
<dbReference type="InterPro" id="IPR036397">
    <property type="entry name" value="RNaseH_sf"/>
</dbReference>
<dbReference type="PANTHER" id="PTHR45649:SF19">
    <property type="entry name" value="TRANSPORTER, PUTATIVE (EUROFUNG)-RELATED"/>
    <property type="match status" value="1"/>
</dbReference>
<feature type="transmembrane region" description="Helical" evidence="8">
    <location>
        <begin position="414"/>
        <end position="434"/>
    </location>
</feature>
<feature type="transmembrane region" description="Helical" evidence="8">
    <location>
        <begin position="440"/>
        <end position="462"/>
    </location>
</feature>
<evidence type="ECO:0000313" key="10">
    <source>
        <dbReference type="EMBL" id="UQC79432.1"/>
    </source>
</evidence>
<feature type="transmembrane region" description="Helical" evidence="8">
    <location>
        <begin position="189"/>
        <end position="208"/>
    </location>
</feature>
<evidence type="ECO:0000256" key="4">
    <source>
        <dbReference type="ARBA" id="ARBA00022989"/>
    </source>
</evidence>
<feature type="transmembrane region" description="Helical" evidence="8">
    <location>
        <begin position="220"/>
        <end position="239"/>
    </location>
</feature>
<dbReference type="CDD" id="cd06137">
    <property type="entry name" value="DEDDh_RNase"/>
    <property type="match status" value="1"/>
</dbReference>
<dbReference type="AlphaFoldDB" id="A0A9Q8WE59"/>
<dbReference type="InterPro" id="IPR012337">
    <property type="entry name" value="RNaseH-like_sf"/>
</dbReference>
<dbReference type="SMART" id="SM00479">
    <property type="entry name" value="EXOIII"/>
    <property type="match status" value="1"/>
</dbReference>
<dbReference type="InterPro" id="IPR013087">
    <property type="entry name" value="Znf_C2H2_type"/>
</dbReference>
<dbReference type="GO" id="GO:0008270">
    <property type="term" value="F:zinc ion binding"/>
    <property type="evidence" value="ECO:0007669"/>
    <property type="project" value="UniProtKB-KW"/>
</dbReference>
<reference evidence="10" key="1">
    <citation type="journal article" date="2021" name="Mol. Plant Microbe Interact.">
        <title>Complete Genome Sequence of the Plant-Pathogenic Fungus Colletotrichum lupini.</title>
        <authorList>
            <person name="Baroncelli R."/>
            <person name="Pensec F."/>
            <person name="Da Lio D."/>
            <person name="Boufleur T."/>
            <person name="Vicente I."/>
            <person name="Sarrocco S."/>
            <person name="Picot A."/>
            <person name="Baraldi E."/>
            <person name="Sukno S."/>
            <person name="Thon M."/>
            <person name="Le Floch G."/>
        </authorList>
    </citation>
    <scope>NUCLEOTIDE SEQUENCE</scope>
    <source>
        <strain evidence="10">IMI 504893</strain>
    </source>
</reference>
<feature type="transmembrane region" description="Helical" evidence="8">
    <location>
        <begin position="145"/>
        <end position="177"/>
    </location>
</feature>
<dbReference type="GO" id="GO:0022857">
    <property type="term" value="F:transmembrane transporter activity"/>
    <property type="evidence" value="ECO:0007669"/>
    <property type="project" value="InterPro"/>
</dbReference>
<evidence type="ECO:0000259" key="9">
    <source>
        <dbReference type="PROSITE" id="PS50157"/>
    </source>
</evidence>
<keyword evidence="3 8" id="KW-0812">Transmembrane</keyword>
<keyword evidence="6" id="KW-0862">Zinc</keyword>
<comment type="subcellular location">
    <subcellularLocation>
        <location evidence="1">Membrane</location>
        <topology evidence="1">Multi-pass membrane protein</topology>
    </subcellularLocation>
</comment>
<feature type="transmembrane region" description="Helical" evidence="8">
    <location>
        <begin position="99"/>
        <end position="124"/>
    </location>
</feature>
<dbReference type="PROSITE" id="PS00028">
    <property type="entry name" value="ZINC_FINGER_C2H2_1"/>
    <property type="match status" value="1"/>
</dbReference>